<gene>
    <name evidence="3" type="ordered locus">Halhy_1164</name>
</gene>
<feature type="signal peptide" evidence="1">
    <location>
        <begin position="1"/>
        <end position="19"/>
    </location>
</feature>
<dbReference type="PANTHER" id="PTHR12147">
    <property type="entry name" value="METALLOPEPTIDASE M28 FAMILY MEMBER"/>
    <property type="match status" value="1"/>
</dbReference>
<dbReference type="RefSeq" id="WP_013763617.1">
    <property type="nucleotide sequence ID" value="NC_015510.1"/>
</dbReference>
<dbReference type="KEGG" id="hhy:Halhy_1164"/>
<dbReference type="InterPro" id="IPR007484">
    <property type="entry name" value="Peptidase_M28"/>
</dbReference>
<dbReference type="eggNOG" id="COG2234">
    <property type="taxonomic scope" value="Bacteria"/>
</dbReference>
<dbReference type="GO" id="GO:0006508">
    <property type="term" value="P:proteolysis"/>
    <property type="evidence" value="ECO:0007669"/>
    <property type="project" value="InterPro"/>
</dbReference>
<reference evidence="3 4" key="1">
    <citation type="journal article" date="2011" name="Stand. Genomic Sci.">
        <title>Complete genome sequence of Haliscomenobacter hydrossis type strain (O).</title>
        <authorList>
            <consortium name="US DOE Joint Genome Institute (JGI-PGF)"/>
            <person name="Daligault H."/>
            <person name="Lapidus A."/>
            <person name="Zeytun A."/>
            <person name="Nolan M."/>
            <person name="Lucas S."/>
            <person name="Del Rio T.G."/>
            <person name="Tice H."/>
            <person name="Cheng J.F."/>
            <person name="Tapia R."/>
            <person name="Han C."/>
            <person name="Goodwin L."/>
            <person name="Pitluck S."/>
            <person name="Liolios K."/>
            <person name="Pagani I."/>
            <person name="Ivanova N."/>
            <person name="Huntemann M."/>
            <person name="Mavromatis K."/>
            <person name="Mikhailova N."/>
            <person name="Pati A."/>
            <person name="Chen A."/>
            <person name="Palaniappan K."/>
            <person name="Land M."/>
            <person name="Hauser L."/>
            <person name="Brambilla E.M."/>
            <person name="Rohde M."/>
            <person name="Verbarg S."/>
            <person name="Goker M."/>
            <person name="Bristow J."/>
            <person name="Eisen J.A."/>
            <person name="Markowitz V."/>
            <person name="Hugenholtz P."/>
            <person name="Kyrpides N.C."/>
            <person name="Klenk H.P."/>
            <person name="Woyke T."/>
        </authorList>
    </citation>
    <scope>NUCLEOTIDE SEQUENCE [LARGE SCALE GENOMIC DNA]</scope>
    <source>
        <strain evidence="4">ATCC 27775 / DSM 1100 / LMG 10767 / O</strain>
    </source>
</reference>
<dbReference type="Gene3D" id="3.40.630.10">
    <property type="entry name" value="Zn peptidases"/>
    <property type="match status" value="1"/>
</dbReference>
<dbReference type="HOGENOM" id="CLU_019932_2_0_10"/>
<evidence type="ECO:0000259" key="2">
    <source>
        <dbReference type="Pfam" id="PF04389"/>
    </source>
</evidence>
<dbReference type="PANTHER" id="PTHR12147:SF26">
    <property type="entry name" value="PEPTIDASE M28 DOMAIN-CONTAINING PROTEIN"/>
    <property type="match status" value="1"/>
</dbReference>
<evidence type="ECO:0000313" key="3">
    <source>
        <dbReference type="EMBL" id="AEE49062.1"/>
    </source>
</evidence>
<organism evidence="3 4">
    <name type="scientific">Haliscomenobacter hydrossis (strain ATCC 27775 / DSM 1100 / LMG 10767 / O)</name>
    <dbReference type="NCBI Taxonomy" id="760192"/>
    <lineage>
        <taxon>Bacteria</taxon>
        <taxon>Pseudomonadati</taxon>
        <taxon>Bacteroidota</taxon>
        <taxon>Saprospiria</taxon>
        <taxon>Saprospirales</taxon>
        <taxon>Haliscomenobacteraceae</taxon>
        <taxon>Haliscomenobacter</taxon>
    </lineage>
</organism>
<keyword evidence="1" id="KW-0732">Signal</keyword>
<sequence length="505" mass="55369">MKKQTLLSLLLGLSLTAFAQKTSAPEFAITQAEVEVPLRFLASDELGGRRTGSNGNLIAARYIAEHLRTYGYQPAPGLNGYFQPIGFQASTPPATASLMIGKTNYQFKEDFIIMTGDAATLNKVEVVFAGHGWIDEKTGQDDYKGKDVKGKLVVVLPGPPNESAPQAVFRAMGQKRDWAYERGAVGLIELYRLSFPWNFFTSYFGKESLGLAPKEGPKASNKMIYGWMKEKTDISDIKDLQAGKKFKANLASSGFSRRMVPSQNVVGILEGSDPELKNEYLILSAHYDHVGIGKEGGGAYSKEDSIFNGARDNAMGTVALLSAAKALAQQRPKRSIILLAVTGEELGLLGSQYYSENPLIPLKQCIFNLNTDGAGYNSTEHISIIGWSRTGTDALVEEAANRVNLKVFPEPAPEQNLFDRSDNVSFASKGVPALNYSPGLTKFDDVIAKYYHQVADQAESVDMPYFLKYCQSFANLARLIADNAQRPQWKAGDKYEKAGAELYKK</sequence>
<dbReference type="GO" id="GO:0008235">
    <property type="term" value="F:metalloexopeptidase activity"/>
    <property type="evidence" value="ECO:0007669"/>
    <property type="project" value="InterPro"/>
</dbReference>
<dbReference type="InterPro" id="IPR046450">
    <property type="entry name" value="PA_dom_sf"/>
</dbReference>
<dbReference type="EMBL" id="CP002691">
    <property type="protein sequence ID" value="AEE49062.1"/>
    <property type="molecule type" value="Genomic_DNA"/>
</dbReference>
<evidence type="ECO:0000313" key="4">
    <source>
        <dbReference type="Proteomes" id="UP000008461"/>
    </source>
</evidence>
<dbReference type="SUPFAM" id="SSF53187">
    <property type="entry name" value="Zn-dependent exopeptidases"/>
    <property type="match status" value="1"/>
</dbReference>
<dbReference type="SUPFAM" id="SSF52025">
    <property type="entry name" value="PA domain"/>
    <property type="match status" value="1"/>
</dbReference>
<dbReference type="STRING" id="760192.Halhy_1164"/>
<dbReference type="Proteomes" id="UP000008461">
    <property type="component" value="Chromosome"/>
</dbReference>
<feature type="chain" id="PRO_5003310195" evidence="1">
    <location>
        <begin position="20"/>
        <end position="505"/>
    </location>
</feature>
<name>F4KSV5_HALH1</name>
<dbReference type="AlphaFoldDB" id="F4KSV5"/>
<dbReference type="OrthoDB" id="844214at2"/>
<protein>
    <submittedName>
        <fullName evidence="3">Peptidase M28</fullName>
    </submittedName>
</protein>
<accession>F4KSV5</accession>
<evidence type="ECO:0000256" key="1">
    <source>
        <dbReference type="SAM" id="SignalP"/>
    </source>
</evidence>
<reference key="2">
    <citation type="submission" date="2011-04" db="EMBL/GenBank/DDBJ databases">
        <title>Complete sequence of chromosome of Haliscomenobacter hydrossis DSM 1100.</title>
        <authorList>
            <consortium name="US DOE Joint Genome Institute (JGI-PGF)"/>
            <person name="Lucas S."/>
            <person name="Han J."/>
            <person name="Lapidus A."/>
            <person name="Bruce D."/>
            <person name="Goodwin L."/>
            <person name="Pitluck S."/>
            <person name="Peters L."/>
            <person name="Kyrpides N."/>
            <person name="Mavromatis K."/>
            <person name="Ivanova N."/>
            <person name="Ovchinnikova G."/>
            <person name="Pagani I."/>
            <person name="Daligault H."/>
            <person name="Detter J.C."/>
            <person name="Han C."/>
            <person name="Land M."/>
            <person name="Hauser L."/>
            <person name="Markowitz V."/>
            <person name="Cheng J.-F."/>
            <person name="Hugenholtz P."/>
            <person name="Woyke T."/>
            <person name="Wu D."/>
            <person name="Verbarg S."/>
            <person name="Frueling A."/>
            <person name="Brambilla E."/>
            <person name="Klenk H.-P."/>
            <person name="Eisen J.A."/>
        </authorList>
    </citation>
    <scope>NUCLEOTIDE SEQUENCE</scope>
    <source>
        <strain>DSM 1100</strain>
    </source>
</reference>
<proteinExistence type="predicted"/>
<feature type="domain" description="Peptidase M28" evidence="2">
    <location>
        <begin position="264"/>
        <end position="464"/>
    </location>
</feature>
<dbReference type="InterPro" id="IPR045175">
    <property type="entry name" value="M28_fam"/>
</dbReference>
<dbReference type="Pfam" id="PF04389">
    <property type="entry name" value="Peptidase_M28"/>
    <property type="match status" value="1"/>
</dbReference>
<keyword evidence="4" id="KW-1185">Reference proteome</keyword>
<dbReference type="Gene3D" id="3.50.30.30">
    <property type="match status" value="1"/>
</dbReference>